<evidence type="ECO:0000313" key="1">
    <source>
        <dbReference type="EMBL" id="THD65860.1"/>
    </source>
</evidence>
<reference evidence="1 2" key="1">
    <citation type="submission" date="2019-04" db="EMBL/GenBank/DDBJ databases">
        <title>Draft genome sequence of Robertkochia marina CC-AMO-30D.</title>
        <authorList>
            <person name="Hameed A."/>
            <person name="Lin S.-Y."/>
            <person name="Shahina M."/>
            <person name="Lai W.-A."/>
            <person name="Young C.-C."/>
        </authorList>
    </citation>
    <scope>NUCLEOTIDE SEQUENCE [LARGE SCALE GENOMIC DNA]</scope>
    <source>
        <strain evidence="1 2">CC-AMO-30D</strain>
    </source>
</reference>
<dbReference type="EMBL" id="SSMC01000004">
    <property type="protein sequence ID" value="THD65860.1"/>
    <property type="molecule type" value="Genomic_DNA"/>
</dbReference>
<gene>
    <name evidence="1" type="ORF">E7Z59_14870</name>
</gene>
<dbReference type="RefSeq" id="WP_136337143.1">
    <property type="nucleotide sequence ID" value="NZ_QXMP01000016.1"/>
</dbReference>
<keyword evidence="2" id="KW-1185">Reference proteome</keyword>
<evidence type="ECO:0000313" key="2">
    <source>
        <dbReference type="Proteomes" id="UP000305939"/>
    </source>
</evidence>
<sequence length="193" mass="22499">MKYFGYGLFLLCLLSCSGSRNSRSPEIKEEIPLSVLNAKGIAAYSENYKQSYFHILPYLFFNEKDQFIKTQGDYYHLKYPSNQQINIMPGYFREYRNYRRVLIVLISNDHPVSNIPLRDLPITVTSGKFGDLSRGKLWGSKKINEQSQSILFYKELDIKDNAALLEQISEDVITVKIENETYLFLNPEYHPSE</sequence>
<dbReference type="Proteomes" id="UP000305939">
    <property type="component" value="Unassembled WGS sequence"/>
</dbReference>
<organism evidence="1 2">
    <name type="scientific">Robertkochia marina</name>
    <dbReference type="NCBI Taxonomy" id="1227945"/>
    <lineage>
        <taxon>Bacteria</taxon>
        <taxon>Pseudomonadati</taxon>
        <taxon>Bacteroidota</taxon>
        <taxon>Flavobacteriia</taxon>
        <taxon>Flavobacteriales</taxon>
        <taxon>Flavobacteriaceae</taxon>
        <taxon>Robertkochia</taxon>
    </lineage>
</organism>
<name>A0A4V3UXV9_9FLAO</name>
<dbReference type="OrthoDB" id="1435639at2"/>
<dbReference type="AlphaFoldDB" id="A0A4V3UXV9"/>
<comment type="caution">
    <text evidence="1">The sequence shown here is derived from an EMBL/GenBank/DDBJ whole genome shotgun (WGS) entry which is preliminary data.</text>
</comment>
<proteinExistence type="predicted"/>
<accession>A0A4V3UXV9</accession>
<protein>
    <submittedName>
        <fullName evidence="1">Uncharacterized protein</fullName>
    </submittedName>
</protein>